<dbReference type="PANTHER" id="PTHR11142:SF5">
    <property type="entry name" value="TRNA PSEUDOURIDINE(38_39) SYNTHASE"/>
    <property type="match status" value="1"/>
</dbReference>
<dbReference type="PANTHER" id="PTHR11142">
    <property type="entry name" value="PSEUDOURIDYLATE SYNTHASE"/>
    <property type="match status" value="1"/>
</dbReference>
<keyword evidence="3" id="KW-0413">Isomerase</keyword>
<name>A0A8H6M081_9AGAR</name>
<evidence type="ECO:0000259" key="4">
    <source>
        <dbReference type="Pfam" id="PF01416"/>
    </source>
</evidence>
<dbReference type="InterPro" id="IPR001406">
    <property type="entry name" value="PsdUridine_synth_TruA"/>
</dbReference>
<evidence type="ECO:0000256" key="1">
    <source>
        <dbReference type="ARBA" id="ARBA00009375"/>
    </source>
</evidence>
<reference evidence="5 6" key="1">
    <citation type="submission" date="2020-07" db="EMBL/GenBank/DDBJ databases">
        <title>Comparative genomics of pyrophilous fungi reveals a link between fire events and developmental genes.</title>
        <authorList>
            <consortium name="DOE Joint Genome Institute"/>
            <person name="Steindorff A.S."/>
            <person name="Carver A."/>
            <person name="Calhoun S."/>
            <person name="Stillman K."/>
            <person name="Liu H."/>
            <person name="Lipzen A."/>
            <person name="Pangilinan J."/>
            <person name="Labutti K."/>
            <person name="Bruns T.D."/>
            <person name="Grigoriev I.V."/>
        </authorList>
    </citation>
    <scope>NUCLEOTIDE SEQUENCE [LARGE SCALE GENOMIC DNA]</scope>
    <source>
        <strain evidence="5 6">CBS 144469</strain>
    </source>
</reference>
<dbReference type="OrthoDB" id="25767at2759"/>
<dbReference type="GO" id="GO:0005634">
    <property type="term" value="C:nucleus"/>
    <property type="evidence" value="ECO:0007669"/>
    <property type="project" value="TreeGrafter"/>
</dbReference>
<comment type="similarity">
    <text evidence="1">Belongs to the tRNA pseudouridine synthase TruA family.</text>
</comment>
<organism evidence="5 6">
    <name type="scientific">Ephemerocybe angulata</name>
    <dbReference type="NCBI Taxonomy" id="980116"/>
    <lineage>
        <taxon>Eukaryota</taxon>
        <taxon>Fungi</taxon>
        <taxon>Dikarya</taxon>
        <taxon>Basidiomycota</taxon>
        <taxon>Agaricomycotina</taxon>
        <taxon>Agaricomycetes</taxon>
        <taxon>Agaricomycetidae</taxon>
        <taxon>Agaricales</taxon>
        <taxon>Agaricineae</taxon>
        <taxon>Psathyrellaceae</taxon>
        <taxon>Ephemerocybe</taxon>
    </lineage>
</organism>
<accession>A0A8H6M081</accession>
<dbReference type="GO" id="GO:0003723">
    <property type="term" value="F:RNA binding"/>
    <property type="evidence" value="ECO:0007669"/>
    <property type="project" value="InterPro"/>
</dbReference>
<dbReference type="GO" id="GO:0009982">
    <property type="term" value="F:pseudouridine synthase activity"/>
    <property type="evidence" value="ECO:0007669"/>
    <property type="project" value="InterPro"/>
</dbReference>
<dbReference type="InterPro" id="IPR020094">
    <property type="entry name" value="TruA/RsuA/RluB/E/F_N"/>
</dbReference>
<proteinExistence type="inferred from homology"/>
<dbReference type="InterPro" id="IPR020097">
    <property type="entry name" value="PsdUridine_synth_TruA_a/b_dom"/>
</dbReference>
<evidence type="ECO:0000256" key="3">
    <source>
        <dbReference type="ARBA" id="ARBA00023235"/>
    </source>
</evidence>
<dbReference type="Pfam" id="PF01416">
    <property type="entry name" value="PseudoU_synth_1"/>
    <property type="match status" value="1"/>
</dbReference>
<dbReference type="EMBL" id="JACGCI010000062">
    <property type="protein sequence ID" value="KAF6749510.1"/>
    <property type="molecule type" value="Genomic_DNA"/>
</dbReference>
<dbReference type="HAMAP" id="MF_00171">
    <property type="entry name" value="TruA"/>
    <property type="match status" value="1"/>
</dbReference>
<evidence type="ECO:0000313" key="5">
    <source>
        <dbReference type="EMBL" id="KAF6749510.1"/>
    </source>
</evidence>
<dbReference type="Gene3D" id="3.30.70.660">
    <property type="entry name" value="Pseudouridine synthase I, catalytic domain, C-terminal subdomain"/>
    <property type="match status" value="1"/>
</dbReference>
<dbReference type="InterPro" id="IPR020103">
    <property type="entry name" value="PsdUridine_synth_cat_dom_sf"/>
</dbReference>
<dbReference type="GO" id="GO:0005737">
    <property type="term" value="C:cytoplasm"/>
    <property type="evidence" value="ECO:0007669"/>
    <property type="project" value="TreeGrafter"/>
</dbReference>
<feature type="domain" description="Pseudouridine synthase I TruA alpha/beta" evidence="4">
    <location>
        <begin position="293"/>
        <end position="415"/>
    </location>
</feature>
<evidence type="ECO:0000256" key="2">
    <source>
        <dbReference type="ARBA" id="ARBA00022694"/>
    </source>
</evidence>
<evidence type="ECO:0000313" key="6">
    <source>
        <dbReference type="Proteomes" id="UP000521943"/>
    </source>
</evidence>
<dbReference type="Gene3D" id="3.30.70.580">
    <property type="entry name" value="Pseudouridine synthase I, catalytic domain, N-terminal subdomain"/>
    <property type="match status" value="1"/>
</dbReference>
<dbReference type="NCBIfam" id="TIGR00071">
    <property type="entry name" value="hisT_truA"/>
    <property type="match status" value="1"/>
</dbReference>
<dbReference type="Proteomes" id="UP000521943">
    <property type="component" value="Unassembled WGS sequence"/>
</dbReference>
<dbReference type="GO" id="GO:1990481">
    <property type="term" value="P:mRNA pseudouridine synthesis"/>
    <property type="evidence" value="ECO:0007669"/>
    <property type="project" value="TreeGrafter"/>
</dbReference>
<sequence>MTTSAEAMRTPEELPIVVAAVVKYVHYQIVVHVDRFGHYLNYLVQFVTSNLQQQWRAHTLPPSPYAGWSREQLIERLQSLEGPAKLSVDTPPAVNDIEKPKPSTRKFNFYEYPRRKIALRFSYSGWEYGGLAFQIDDTPLPTVEGVLFDTLSKARLVDEEAGFDGCGWERCGRTDKGVSGAGQVVSLWVRSALPTDELAESITGTTHVPVPVSRDALEAEPLSDGIERREPKEQSRNEHDYVTILNRMLPETIRISAWSPVSSTFSPRFSCLWRHYKYLFSPKDLDISKMQDAASRLIGEHDFRNLCKLDAAKQITSFKRNILDAHIEKYNDNLHIFNLIGSAFLYNQVRHIMAVLFLVGTGLEPPSIVTTLMNVSEGCEPPNGDDPQPYPVVDRKPEYHMADGLPLMLWDCGYPDGTFSWRTSGRLPSDEFKDLGELQREMQNIVTRSHITAALNEHFQQAVARHHPAPPSIFPLDKPSQLQERRGPQQAFAVPLGGGSAHRVVKWVPVLQRKRLDPVEVANERWRVGKGTRKAERRRIAAEGDLEAVQQLEKVAASGGGAS</sequence>
<dbReference type="AlphaFoldDB" id="A0A8H6M081"/>
<keyword evidence="6" id="KW-1185">Reference proteome</keyword>
<dbReference type="SUPFAM" id="SSF55120">
    <property type="entry name" value="Pseudouridine synthase"/>
    <property type="match status" value="1"/>
</dbReference>
<comment type="caution">
    <text evidence="5">The sequence shown here is derived from an EMBL/GenBank/DDBJ whole genome shotgun (WGS) entry which is preliminary data.</text>
</comment>
<keyword evidence="2" id="KW-0819">tRNA processing</keyword>
<dbReference type="GO" id="GO:0031119">
    <property type="term" value="P:tRNA pseudouridine synthesis"/>
    <property type="evidence" value="ECO:0007669"/>
    <property type="project" value="TreeGrafter"/>
</dbReference>
<protein>
    <submittedName>
        <fullName evidence="5">Pseudouridine synthase</fullName>
    </submittedName>
</protein>
<dbReference type="InterPro" id="IPR020095">
    <property type="entry name" value="PsdUridine_synth_TruA_C"/>
</dbReference>
<gene>
    <name evidence="5" type="ORF">DFP72DRAFT_852386</name>
</gene>